<dbReference type="AlphaFoldDB" id="A0A225VAV0"/>
<proteinExistence type="predicted"/>
<name>A0A225VAV0_9STRA</name>
<organism evidence="1 2">
    <name type="scientific">Phytophthora megakarya</name>
    <dbReference type="NCBI Taxonomy" id="4795"/>
    <lineage>
        <taxon>Eukaryota</taxon>
        <taxon>Sar</taxon>
        <taxon>Stramenopiles</taxon>
        <taxon>Oomycota</taxon>
        <taxon>Peronosporomycetes</taxon>
        <taxon>Peronosporales</taxon>
        <taxon>Peronosporaceae</taxon>
        <taxon>Phytophthora</taxon>
    </lineage>
</organism>
<gene>
    <name evidence="1" type="ORF">PHMEG_00025555</name>
</gene>
<dbReference type="EMBL" id="NBNE01005919">
    <property type="protein sequence ID" value="OWZ02816.1"/>
    <property type="molecule type" value="Genomic_DNA"/>
</dbReference>
<protein>
    <recommendedName>
        <fullName evidence="3">Reverse transcriptase</fullName>
    </recommendedName>
</protein>
<dbReference type="OrthoDB" id="101778at2759"/>
<reference evidence="2" key="1">
    <citation type="submission" date="2017-03" db="EMBL/GenBank/DDBJ databases">
        <title>Phytopthora megakarya and P. palmivora, two closely related causual agents of cacao black pod achieved similar genome size and gene model numbers by different mechanisms.</title>
        <authorList>
            <person name="Ali S."/>
            <person name="Shao J."/>
            <person name="Larry D.J."/>
            <person name="Kronmiller B."/>
            <person name="Shen D."/>
            <person name="Strem M.D."/>
            <person name="Melnick R.L."/>
            <person name="Guiltinan M.J."/>
            <person name="Tyler B.M."/>
            <person name="Meinhardt L.W."/>
            <person name="Bailey B.A."/>
        </authorList>
    </citation>
    <scope>NUCLEOTIDE SEQUENCE [LARGE SCALE GENOMIC DNA]</scope>
    <source>
        <strain evidence="2">zdho120</strain>
    </source>
</reference>
<dbReference type="InterPro" id="IPR052055">
    <property type="entry name" value="Hepadnavirus_pol/RT"/>
</dbReference>
<sequence length="221" mass="25098">HLHRFQSVTASDEMKQGLLWWWQVLHQPQLNGVSLKYFNALPPPDIIIEVDASDFGLCALDITAEHALTYRYTSTEIDLITDFKAGAPNSFDINYRELLSCAFAVHAWGPRWVSDSHDNRRPRHVHFRVDNMSAGAWYNKLSSRNTRAQVLTRLLGWWETTYRLRFSASHVAGVDNVRANADSRLSANQSYATLFLSLTSGWTQDPATMDVQGLTDIMVNA</sequence>
<evidence type="ECO:0000313" key="2">
    <source>
        <dbReference type="Proteomes" id="UP000198211"/>
    </source>
</evidence>
<comment type="caution">
    <text evidence="1">The sequence shown here is derived from an EMBL/GenBank/DDBJ whole genome shotgun (WGS) entry which is preliminary data.</text>
</comment>
<keyword evidence="2" id="KW-1185">Reference proteome</keyword>
<dbReference type="Proteomes" id="UP000198211">
    <property type="component" value="Unassembled WGS sequence"/>
</dbReference>
<evidence type="ECO:0008006" key="3">
    <source>
        <dbReference type="Google" id="ProtNLM"/>
    </source>
</evidence>
<accession>A0A225VAV0</accession>
<dbReference type="PANTHER" id="PTHR33050">
    <property type="entry name" value="REVERSE TRANSCRIPTASE DOMAIN-CONTAINING PROTEIN"/>
    <property type="match status" value="1"/>
</dbReference>
<dbReference type="PANTHER" id="PTHR33050:SF7">
    <property type="entry name" value="RIBONUCLEASE H"/>
    <property type="match status" value="1"/>
</dbReference>
<feature type="non-terminal residue" evidence="1">
    <location>
        <position position="1"/>
    </location>
</feature>
<evidence type="ECO:0000313" key="1">
    <source>
        <dbReference type="EMBL" id="OWZ02816.1"/>
    </source>
</evidence>
<dbReference type="CDD" id="cd09275">
    <property type="entry name" value="RNase_HI_RT_DIRS1"/>
    <property type="match status" value="1"/>
</dbReference>